<dbReference type="EMBL" id="MF326981">
    <property type="protein sequence ID" value="AVP74327.1"/>
    <property type="molecule type" value="mRNA"/>
</dbReference>
<dbReference type="InterPro" id="IPR001611">
    <property type="entry name" value="Leu-rich_rpt"/>
</dbReference>
<dbReference type="PANTHER" id="PTHR45712">
    <property type="entry name" value="AGAP008170-PA"/>
    <property type="match status" value="1"/>
</dbReference>
<dbReference type="InterPro" id="IPR003591">
    <property type="entry name" value="Leu-rich_rpt_typical-subtyp"/>
</dbReference>
<dbReference type="SMART" id="SM00369">
    <property type="entry name" value="LRR_TYP"/>
    <property type="match status" value="6"/>
</dbReference>
<dbReference type="SUPFAM" id="SSF52058">
    <property type="entry name" value="L domain-like"/>
    <property type="match status" value="1"/>
</dbReference>
<reference evidence="4" key="1">
    <citation type="submission" date="2017-06" db="EMBL/GenBank/DDBJ databases">
        <title>Leucine rich repeat only proteins in Argopecten irradians.</title>
        <authorList>
            <person name="Wang M.Q."/>
        </authorList>
    </citation>
    <scope>NUCLEOTIDE SEQUENCE</scope>
</reference>
<feature type="chain" id="PRO_5015318411" evidence="3">
    <location>
        <begin position="18"/>
        <end position="466"/>
    </location>
</feature>
<dbReference type="PANTHER" id="PTHR45712:SF22">
    <property type="entry name" value="INSULIN-LIKE GROWTH FACTOR-BINDING PROTEIN COMPLEX ACID LABILE SUBUNIT"/>
    <property type="match status" value="1"/>
</dbReference>
<dbReference type="Gene3D" id="3.80.10.10">
    <property type="entry name" value="Ribonuclease Inhibitor"/>
    <property type="match status" value="2"/>
</dbReference>
<evidence type="ECO:0000256" key="2">
    <source>
        <dbReference type="ARBA" id="ARBA00022737"/>
    </source>
</evidence>
<feature type="signal peptide" evidence="3">
    <location>
        <begin position="1"/>
        <end position="17"/>
    </location>
</feature>
<protein>
    <submittedName>
        <fullName evidence="4">Leucine rich repeat only protein 7</fullName>
    </submittedName>
</protein>
<keyword evidence="2" id="KW-0677">Repeat</keyword>
<keyword evidence="3" id="KW-0732">Signal</keyword>
<dbReference type="InterPro" id="IPR025875">
    <property type="entry name" value="Leu-rich_rpt_4"/>
</dbReference>
<dbReference type="PRINTS" id="PR00019">
    <property type="entry name" value="LEURICHRPT"/>
</dbReference>
<keyword evidence="1" id="KW-0433">Leucine-rich repeat</keyword>
<name>A0A2R3SK32_ARGIR</name>
<evidence type="ECO:0000256" key="3">
    <source>
        <dbReference type="SAM" id="SignalP"/>
    </source>
</evidence>
<dbReference type="AlphaFoldDB" id="A0A2R3SK32"/>
<dbReference type="InterPro" id="IPR032675">
    <property type="entry name" value="LRR_dom_sf"/>
</dbReference>
<dbReference type="Pfam" id="PF12799">
    <property type="entry name" value="LRR_4"/>
    <property type="match status" value="1"/>
</dbReference>
<organism evidence="4">
    <name type="scientific">Argopecten irradians</name>
    <name type="common">Bay scallop</name>
    <name type="synonym">Aequipecten irradians</name>
    <dbReference type="NCBI Taxonomy" id="31199"/>
    <lineage>
        <taxon>Eukaryota</taxon>
        <taxon>Metazoa</taxon>
        <taxon>Spiralia</taxon>
        <taxon>Lophotrochozoa</taxon>
        <taxon>Mollusca</taxon>
        <taxon>Bivalvia</taxon>
        <taxon>Autobranchia</taxon>
        <taxon>Pteriomorphia</taxon>
        <taxon>Pectinida</taxon>
        <taxon>Pectinoidea</taxon>
        <taxon>Pectinidae</taxon>
        <taxon>Argopecten</taxon>
    </lineage>
</organism>
<proteinExistence type="evidence at transcript level"/>
<dbReference type="Pfam" id="PF13855">
    <property type="entry name" value="LRR_8"/>
    <property type="match status" value="1"/>
</dbReference>
<evidence type="ECO:0000313" key="4">
    <source>
        <dbReference type="EMBL" id="AVP74327.1"/>
    </source>
</evidence>
<accession>A0A2R3SK32</accession>
<dbReference type="Pfam" id="PF00560">
    <property type="entry name" value="LRR_1"/>
    <property type="match status" value="1"/>
</dbReference>
<evidence type="ECO:0000256" key="1">
    <source>
        <dbReference type="ARBA" id="ARBA00022614"/>
    </source>
</evidence>
<dbReference type="InterPro" id="IPR050333">
    <property type="entry name" value="SLRP"/>
</dbReference>
<dbReference type="PROSITE" id="PS51450">
    <property type="entry name" value="LRR"/>
    <property type="match status" value="2"/>
</dbReference>
<sequence>MLSFFVFLGLYLSTALASPCCSVCDCESNVIKCESKALDDIPLCAPADVNGYTEMRLANNMIPSSLTFSRIPDTIKVLDLSNNTLSTFNVDKVRYSLETLDLSGNELRRVPTLDKLPSLHDLDITSNPIPSTSAGFPDAIFRQLGTNLTALHIGHPQTFMTFPHTISTHLPKLETLEINGAHPAFSNLPPTAFRAFELVLHYLYIRNTHLYAVPLTLRRLRNLRELYFEGNPIHDYGLLPEAFSGLNSLELLSLKNDSLTTFPAIVNNLSDKLKTLILDDNTLLFIRENALNMVNRSNIEKLSLRGCQLDRIPGAMADDSGTYLQGLKVLDLSNNKIQSIDRNDLHDLQSLQSVSFSQNPLAYVSTLAFKNLERLAFIDFSSTSLKVIPMALTNINRHGLDIDLRNTDVECVCELACFEKYYRLHGFKVHGDCETVSVSLSSYLNTTVPVCPNYLGTQFPTCKTVN</sequence>